<dbReference type="Pfam" id="PF00350">
    <property type="entry name" value="Dynamin_N"/>
    <property type="match status" value="1"/>
</dbReference>
<evidence type="ECO:0000313" key="7">
    <source>
        <dbReference type="Proteomes" id="UP001437256"/>
    </source>
</evidence>
<dbReference type="Pfam" id="PF24550">
    <property type="entry name" value="LIS_MGM1"/>
    <property type="match status" value="1"/>
</dbReference>
<feature type="region of interest" description="Disordered" evidence="4">
    <location>
        <begin position="1"/>
        <end position="23"/>
    </location>
</feature>
<dbReference type="InterPro" id="IPR019762">
    <property type="entry name" value="Dynamin_GTPase_CS"/>
</dbReference>
<feature type="compositionally biased region" description="Basic and acidic residues" evidence="4">
    <location>
        <begin position="462"/>
        <end position="479"/>
    </location>
</feature>
<dbReference type="PROSITE" id="PS51718">
    <property type="entry name" value="G_DYNAMIN_2"/>
    <property type="match status" value="1"/>
</dbReference>
<feature type="region of interest" description="Disordered" evidence="4">
    <location>
        <begin position="728"/>
        <end position="762"/>
    </location>
</feature>
<accession>A0ABR2Z7X1</accession>
<comment type="similarity">
    <text evidence="3">Belongs to the TRAFAC class dynamin-like GTPase superfamily. Dynamin/Fzo/YdjA family.</text>
</comment>
<sequence>MYRSAARTAAAASSRSSRPVHRQHFQTTLLASQSLRRRYLNPTNSQAFRHVHVRALSYSSIPRFIARAFRVPIAGAAAGAGGFGYANYKFDEFRKTTQDWMNTVQDTASDLFGSASEGVNSVKGFVSELQLPNVDFIKDMFSSQSSESSNSSSDSNSSPPPSNLPPAVVVGAAVASSLDDEDGLDASAFSPNGDNNDLMLLTKKLIEIRSMLNSIDQSDALKLPSIVVIGSQSSGKSSVLEAIIGHEFLPKGNNMVTRRPIELTLVHTPATPTNPHPQEYGIFPTLGFGKEKIFNFKTIQRTLTDLNLAVPAEECVSDEPIQLHIYSPRIPDLTLIDLPGYIQISSMDQPEELREKIAGVCEKYLREPNVILAVCAADVDLANSPALRAARRVDPRGVRTVGVVTKVDLVEPERARDVLKGGGGRYPLRLGWVGVVCGQGGREGEGEYFRRHKDTFNPPSMIEDKKGKGRKPEEKDERTLTGTPTLLTLLRHVLSLSMSQSLHTITNAVQLELESAQYQFKVMYNDTRITPESYLAETLDGLKAHLRDVRREVFARTEVRERVRGLVEERVLDVLEGVYWGDVKGVKELTRGAVEGWKTGNKENDDEALKQLVMARQKLESASSLLAKSGVGRMTTALVADALREVVDASEGSSSSSSSSSSYSNPNSILTSEPWIHHPRARELIVEFANSILKERVGVAADMVENSVKPYKYAREVEEEILEAEGVIQPPSRNKQSSSSWFGWGSSSSSSTTSTSGGEWERARQRSVELLEREKAMCEAKLGEIRKRVGGSRRLGAVVGYVRDVEDKARERVLRASLDGSSDQQDSERKKEIEYRYTSAQVADARHAIAYSDRVDVLNLRLMALKSKRCRAQALTAPASTSTKNGNGTGIGTGTELCPEVFLNVVADKLAYTSSMFLNIELLEQFFYQFPREVEGRLLYGYSSEAGIKESDGAKGGNLGGRERAYTWRSEVEEFARENPAVRKHLELQERKDKLEEVSIFTPFDDHLVDSFVGYETAEWAIDSPATSGVPANVGKDKEGLVW</sequence>
<dbReference type="SMART" id="SM00053">
    <property type="entry name" value="DYNc"/>
    <property type="match status" value="1"/>
</dbReference>
<feature type="region of interest" description="Disordered" evidence="4">
    <location>
        <begin position="456"/>
        <end position="479"/>
    </location>
</feature>
<dbReference type="InterPro" id="IPR045063">
    <property type="entry name" value="Dynamin_N"/>
</dbReference>
<dbReference type="SUPFAM" id="SSF52540">
    <property type="entry name" value="P-loop containing nucleoside triphosphate hydrolases"/>
    <property type="match status" value="1"/>
</dbReference>
<evidence type="ECO:0000259" key="5">
    <source>
        <dbReference type="PROSITE" id="PS51718"/>
    </source>
</evidence>
<dbReference type="InterPro" id="IPR030381">
    <property type="entry name" value="G_DYNAMIN_dom"/>
</dbReference>
<protein>
    <submittedName>
        <fullName evidence="6">Mitochondrial dynamin GTPase Msp1</fullName>
    </submittedName>
</protein>
<dbReference type="InterPro" id="IPR001401">
    <property type="entry name" value="Dynamin_GTPase"/>
</dbReference>
<dbReference type="PANTHER" id="PTHR11566">
    <property type="entry name" value="DYNAMIN"/>
    <property type="match status" value="1"/>
</dbReference>
<feature type="compositionally biased region" description="Low complexity" evidence="4">
    <location>
        <begin position="143"/>
        <end position="157"/>
    </location>
</feature>
<feature type="compositionally biased region" description="Low complexity" evidence="4">
    <location>
        <begin position="1"/>
        <end position="17"/>
    </location>
</feature>
<evidence type="ECO:0000256" key="2">
    <source>
        <dbReference type="ARBA" id="ARBA00023134"/>
    </source>
</evidence>
<dbReference type="Gene3D" id="3.40.50.300">
    <property type="entry name" value="P-loop containing nucleotide triphosphate hydrolases"/>
    <property type="match status" value="1"/>
</dbReference>
<keyword evidence="1 3" id="KW-0547">Nucleotide-binding</keyword>
<dbReference type="PRINTS" id="PR00195">
    <property type="entry name" value="DYNAMIN"/>
</dbReference>
<proteinExistence type="inferred from homology"/>
<dbReference type="InterPro" id="IPR056495">
    <property type="entry name" value="LIS_MGM1"/>
</dbReference>
<evidence type="ECO:0000313" key="6">
    <source>
        <dbReference type="EMBL" id="KAL0057771.1"/>
    </source>
</evidence>
<evidence type="ECO:0000256" key="1">
    <source>
        <dbReference type="ARBA" id="ARBA00022741"/>
    </source>
</evidence>
<dbReference type="Proteomes" id="UP001437256">
    <property type="component" value="Unassembled WGS sequence"/>
</dbReference>
<comment type="caution">
    <text evidence="6">The sequence shown here is derived from an EMBL/GenBank/DDBJ whole genome shotgun (WGS) entry which is preliminary data.</text>
</comment>
<dbReference type="EMBL" id="JBBXMP010000440">
    <property type="protein sequence ID" value="KAL0057771.1"/>
    <property type="molecule type" value="Genomic_DNA"/>
</dbReference>
<feature type="region of interest" description="Disordered" evidence="4">
    <location>
        <begin position="143"/>
        <end position="166"/>
    </location>
</feature>
<organism evidence="6 7">
    <name type="scientific">Marasmius tenuissimus</name>
    <dbReference type="NCBI Taxonomy" id="585030"/>
    <lineage>
        <taxon>Eukaryota</taxon>
        <taxon>Fungi</taxon>
        <taxon>Dikarya</taxon>
        <taxon>Basidiomycota</taxon>
        <taxon>Agaricomycotina</taxon>
        <taxon>Agaricomycetes</taxon>
        <taxon>Agaricomycetidae</taxon>
        <taxon>Agaricales</taxon>
        <taxon>Marasmiineae</taxon>
        <taxon>Marasmiaceae</taxon>
        <taxon>Marasmius</taxon>
    </lineage>
</organism>
<evidence type="ECO:0000256" key="4">
    <source>
        <dbReference type="SAM" id="MobiDB-lite"/>
    </source>
</evidence>
<feature type="compositionally biased region" description="Low complexity" evidence="4">
    <location>
        <begin position="737"/>
        <end position="758"/>
    </location>
</feature>
<dbReference type="InterPro" id="IPR022812">
    <property type="entry name" value="Dynamin"/>
</dbReference>
<feature type="domain" description="Dynamin-type G" evidence="5">
    <location>
        <begin position="220"/>
        <end position="503"/>
    </location>
</feature>
<evidence type="ECO:0000256" key="3">
    <source>
        <dbReference type="RuleBase" id="RU003932"/>
    </source>
</evidence>
<name>A0ABR2Z7X1_9AGAR</name>
<keyword evidence="7" id="KW-1185">Reference proteome</keyword>
<reference evidence="6 7" key="1">
    <citation type="submission" date="2024-05" db="EMBL/GenBank/DDBJ databases">
        <title>A draft genome resource for the thread blight pathogen Marasmius tenuissimus strain MS-2.</title>
        <authorList>
            <person name="Yulfo-Soto G.E."/>
            <person name="Baruah I.K."/>
            <person name="Amoako-Attah I."/>
            <person name="Bukari Y."/>
            <person name="Meinhardt L.W."/>
            <person name="Bailey B.A."/>
            <person name="Cohen S.P."/>
        </authorList>
    </citation>
    <scope>NUCLEOTIDE SEQUENCE [LARGE SCALE GENOMIC DNA]</scope>
    <source>
        <strain evidence="6 7">MS-2</strain>
    </source>
</reference>
<dbReference type="InterPro" id="IPR027417">
    <property type="entry name" value="P-loop_NTPase"/>
</dbReference>
<gene>
    <name evidence="6" type="primary">msp1</name>
    <name evidence="6" type="ORF">AAF712_015575</name>
</gene>
<dbReference type="PANTHER" id="PTHR11566:SF212">
    <property type="entry name" value="DYNAMIN"/>
    <property type="match status" value="1"/>
</dbReference>
<dbReference type="CDD" id="cd08771">
    <property type="entry name" value="DLP_1"/>
    <property type="match status" value="1"/>
</dbReference>
<keyword evidence="2 3" id="KW-0342">GTP-binding</keyword>
<dbReference type="PROSITE" id="PS00410">
    <property type="entry name" value="G_DYNAMIN_1"/>
    <property type="match status" value="1"/>
</dbReference>